<comment type="similarity">
    <text evidence="4">Belongs to the protein kinase superfamily.</text>
</comment>
<keyword evidence="5" id="KW-0812">Transmembrane</keyword>
<dbReference type="OMA" id="IWRFIRE"/>
<dbReference type="GO" id="GO:0005737">
    <property type="term" value="C:cytoplasm"/>
    <property type="evidence" value="ECO:0007669"/>
    <property type="project" value="TreeGrafter"/>
</dbReference>
<evidence type="ECO:0000256" key="1">
    <source>
        <dbReference type="ARBA" id="ARBA00022741"/>
    </source>
</evidence>
<dbReference type="GO" id="GO:0005524">
    <property type="term" value="F:ATP binding"/>
    <property type="evidence" value="ECO:0007669"/>
    <property type="project" value="UniProtKB-UniRule"/>
</dbReference>
<dbReference type="PIRSF" id="PIRSF000654">
    <property type="entry name" value="Integrin-linked_kinase"/>
    <property type="match status" value="1"/>
</dbReference>
<proteinExistence type="inferred from homology"/>
<name>A0A8S1KKG1_PARPR</name>
<gene>
    <name evidence="7" type="ORF">PPRIM_AZ9-3.1.T0200279</name>
    <name evidence="8" type="ORF">PPRIM_AZ9-3.1.T0200280</name>
</gene>
<evidence type="ECO:0000256" key="4">
    <source>
        <dbReference type="RuleBase" id="RU000304"/>
    </source>
</evidence>
<keyword evidence="1 3" id="KW-0547">Nucleotide-binding</keyword>
<dbReference type="GO" id="GO:0005634">
    <property type="term" value="C:nucleus"/>
    <property type="evidence" value="ECO:0007669"/>
    <property type="project" value="TreeGrafter"/>
</dbReference>
<evidence type="ECO:0000256" key="2">
    <source>
        <dbReference type="ARBA" id="ARBA00022840"/>
    </source>
</evidence>
<keyword evidence="4" id="KW-0723">Serine/threonine-protein kinase</keyword>
<dbReference type="AlphaFoldDB" id="A0A8S1KKG1"/>
<dbReference type="GO" id="GO:0044773">
    <property type="term" value="P:mitotic DNA damage checkpoint signaling"/>
    <property type="evidence" value="ECO:0007669"/>
    <property type="project" value="TreeGrafter"/>
</dbReference>
<protein>
    <recommendedName>
        <fullName evidence="6">Protein kinase domain-containing protein</fullName>
    </recommendedName>
</protein>
<dbReference type="InterPro" id="IPR000719">
    <property type="entry name" value="Prot_kinase_dom"/>
</dbReference>
<dbReference type="EMBL" id="CAJJDM010000017">
    <property type="protein sequence ID" value="CAD8053340.1"/>
    <property type="molecule type" value="Genomic_DNA"/>
</dbReference>
<evidence type="ECO:0000313" key="9">
    <source>
        <dbReference type="Proteomes" id="UP000688137"/>
    </source>
</evidence>
<keyword evidence="4" id="KW-0808">Transferase</keyword>
<feature type="binding site" evidence="3">
    <location>
        <position position="28"/>
    </location>
    <ligand>
        <name>ATP</name>
        <dbReference type="ChEBI" id="CHEBI:30616"/>
    </ligand>
</feature>
<dbReference type="PROSITE" id="PS00107">
    <property type="entry name" value="PROTEIN_KINASE_ATP"/>
    <property type="match status" value="1"/>
</dbReference>
<dbReference type="Proteomes" id="UP000688137">
    <property type="component" value="Unassembled WGS sequence"/>
</dbReference>
<keyword evidence="9" id="KW-1185">Reference proteome</keyword>
<dbReference type="GO" id="GO:0004674">
    <property type="term" value="F:protein serine/threonine kinase activity"/>
    <property type="evidence" value="ECO:0007669"/>
    <property type="project" value="UniProtKB-KW"/>
</dbReference>
<evidence type="ECO:0000259" key="6">
    <source>
        <dbReference type="PROSITE" id="PS50011"/>
    </source>
</evidence>
<comment type="caution">
    <text evidence="8">The sequence shown here is derived from an EMBL/GenBank/DDBJ whole genome shotgun (WGS) entry which is preliminary data.</text>
</comment>
<dbReference type="InterPro" id="IPR008271">
    <property type="entry name" value="Ser/Thr_kinase_AS"/>
</dbReference>
<feature type="transmembrane region" description="Helical" evidence="5">
    <location>
        <begin position="175"/>
        <end position="192"/>
    </location>
</feature>
<evidence type="ECO:0000256" key="3">
    <source>
        <dbReference type="PROSITE-ProRule" id="PRU10141"/>
    </source>
</evidence>
<keyword evidence="5" id="KW-0472">Membrane</keyword>
<dbReference type="PROSITE" id="PS00108">
    <property type="entry name" value="PROTEIN_KINASE_ST"/>
    <property type="match status" value="1"/>
</dbReference>
<accession>A0A8S1KKG1</accession>
<evidence type="ECO:0000256" key="5">
    <source>
        <dbReference type="SAM" id="Phobius"/>
    </source>
</evidence>
<feature type="domain" description="Protein kinase" evidence="6">
    <location>
        <begin position="1"/>
        <end position="257"/>
    </location>
</feature>
<keyword evidence="5" id="KW-1133">Transmembrane helix</keyword>
<evidence type="ECO:0000313" key="7">
    <source>
        <dbReference type="EMBL" id="CAD8053340.1"/>
    </source>
</evidence>
<dbReference type="SMART" id="SM00220">
    <property type="entry name" value="S_TKc"/>
    <property type="match status" value="1"/>
</dbReference>
<dbReference type="EMBL" id="CAJJDM010000017">
    <property type="protein sequence ID" value="CAD8053342.1"/>
    <property type="molecule type" value="Genomic_DNA"/>
</dbReference>
<dbReference type="PROSITE" id="PS50011">
    <property type="entry name" value="PROTEIN_KINASE_DOM"/>
    <property type="match status" value="1"/>
</dbReference>
<evidence type="ECO:0000313" key="8">
    <source>
        <dbReference type="EMBL" id="CAD8053342.1"/>
    </source>
</evidence>
<sequence>MQILEKIGDGLSSVINKCIINHKQCALKSFKECSRKLREREIKILNSLKHDNIISILEFDQNYNWYTTTLMKIDLHQLIITHGSLQSITIQQILLQLSNALLYMHSIDYVHRDIKLENIMLDSEAKLFIIDFGLSVCLHTSKQYPRHCGTSTYMAPELNQDEKIINSNSLKKTDVFALGVVIFILAYGYPPFTIAIQSKCKFWNTIIQQKWQQFWNYFDKLIKTPTNPDFKDLIQNMLEPDPNKRFTIDQVNKHPFITNQSNLEELKVKLNI</sequence>
<organism evidence="8 9">
    <name type="scientific">Paramecium primaurelia</name>
    <dbReference type="NCBI Taxonomy" id="5886"/>
    <lineage>
        <taxon>Eukaryota</taxon>
        <taxon>Sar</taxon>
        <taxon>Alveolata</taxon>
        <taxon>Ciliophora</taxon>
        <taxon>Intramacronucleata</taxon>
        <taxon>Oligohymenophorea</taxon>
        <taxon>Peniculida</taxon>
        <taxon>Parameciidae</taxon>
        <taxon>Paramecium</taxon>
    </lineage>
</organism>
<keyword evidence="2 3" id="KW-0067">ATP-binding</keyword>
<keyword evidence="4" id="KW-0418">Kinase</keyword>
<dbReference type="Pfam" id="PF00069">
    <property type="entry name" value="Pkinase"/>
    <property type="match status" value="1"/>
</dbReference>
<dbReference type="InterPro" id="IPR017441">
    <property type="entry name" value="Protein_kinase_ATP_BS"/>
</dbReference>
<dbReference type="PANTHER" id="PTHR44167:SF18">
    <property type="entry name" value="PROTEIN KINASE DOMAIN-CONTAINING PROTEIN"/>
    <property type="match status" value="1"/>
</dbReference>
<reference evidence="8" key="1">
    <citation type="submission" date="2021-01" db="EMBL/GenBank/DDBJ databases">
        <authorList>
            <consortium name="Genoscope - CEA"/>
            <person name="William W."/>
        </authorList>
    </citation>
    <scope>NUCLEOTIDE SEQUENCE</scope>
</reference>
<dbReference type="PANTHER" id="PTHR44167">
    <property type="entry name" value="OVARIAN-SPECIFIC SERINE/THREONINE-PROTEIN KINASE LOK-RELATED"/>
    <property type="match status" value="1"/>
</dbReference>